<feature type="chain" id="PRO_5043940037" evidence="6">
    <location>
        <begin position="22"/>
        <end position="307"/>
    </location>
</feature>
<dbReference type="Pfam" id="PF00497">
    <property type="entry name" value="SBP_bac_3"/>
    <property type="match status" value="1"/>
</dbReference>
<evidence type="ECO:0000256" key="5">
    <source>
        <dbReference type="SAM" id="MobiDB-lite"/>
    </source>
</evidence>
<dbReference type="GO" id="GO:0030288">
    <property type="term" value="C:outer membrane-bounded periplasmic space"/>
    <property type="evidence" value="ECO:0007669"/>
    <property type="project" value="TreeGrafter"/>
</dbReference>
<dbReference type="InterPro" id="IPR051455">
    <property type="entry name" value="Bact_solute-bind_prot3"/>
</dbReference>
<dbReference type="PROSITE" id="PS01039">
    <property type="entry name" value="SBP_BACTERIAL_3"/>
    <property type="match status" value="1"/>
</dbReference>
<keyword evidence="2" id="KW-0813">Transport</keyword>
<evidence type="ECO:0000259" key="7">
    <source>
        <dbReference type="SMART" id="SM00062"/>
    </source>
</evidence>
<dbReference type="SUPFAM" id="SSF53850">
    <property type="entry name" value="Periplasmic binding protein-like II"/>
    <property type="match status" value="1"/>
</dbReference>
<dbReference type="Gene3D" id="3.40.190.10">
    <property type="entry name" value="Periplasmic binding protein-like II"/>
    <property type="match status" value="2"/>
</dbReference>
<dbReference type="InterPro" id="IPR018313">
    <property type="entry name" value="SBP_3_CS"/>
</dbReference>
<reference evidence="8" key="1">
    <citation type="submission" date="2022-10" db="EMBL/GenBank/DDBJ databases">
        <title>The complete genomes of actinobacterial strains from the NBC collection.</title>
        <authorList>
            <person name="Joergensen T.S."/>
            <person name="Alvarez Arevalo M."/>
            <person name="Sterndorff E.B."/>
            <person name="Faurdal D."/>
            <person name="Vuksanovic O."/>
            <person name="Mourched A.-S."/>
            <person name="Charusanti P."/>
            <person name="Shaw S."/>
            <person name="Blin K."/>
            <person name="Weber T."/>
        </authorList>
    </citation>
    <scope>NUCLEOTIDE SEQUENCE</scope>
    <source>
        <strain evidence="8">NBC_01401</strain>
    </source>
</reference>
<keyword evidence="3 6" id="KW-0732">Signal</keyword>
<organism evidence="8">
    <name type="scientific">Streptomyces sp. NBC_01401</name>
    <dbReference type="NCBI Taxonomy" id="2903854"/>
    <lineage>
        <taxon>Bacteria</taxon>
        <taxon>Bacillati</taxon>
        <taxon>Actinomycetota</taxon>
        <taxon>Actinomycetes</taxon>
        <taxon>Kitasatosporales</taxon>
        <taxon>Streptomycetaceae</taxon>
        <taxon>Streptomyces</taxon>
    </lineage>
</organism>
<evidence type="ECO:0000256" key="1">
    <source>
        <dbReference type="ARBA" id="ARBA00010333"/>
    </source>
</evidence>
<feature type="signal peptide" evidence="6">
    <location>
        <begin position="1"/>
        <end position="21"/>
    </location>
</feature>
<feature type="region of interest" description="Disordered" evidence="5">
    <location>
        <begin position="24"/>
        <end position="45"/>
    </location>
</feature>
<protein>
    <submittedName>
        <fullName evidence="8">Glutamate ABC transporter substrate-binding protein</fullName>
    </submittedName>
</protein>
<evidence type="ECO:0000256" key="4">
    <source>
        <dbReference type="RuleBase" id="RU003744"/>
    </source>
</evidence>
<comment type="similarity">
    <text evidence="1 4">Belongs to the bacterial solute-binding protein 3 family.</text>
</comment>
<dbReference type="CDD" id="cd13690">
    <property type="entry name" value="PBP2_GluB"/>
    <property type="match status" value="1"/>
</dbReference>
<feature type="domain" description="Solute-binding protein family 3/N-terminal" evidence="7">
    <location>
        <begin position="70"/>
        <end position="294"/>
    </location>
</feature>
<name>A0AAU3GVG8_9ACTN</name>
<accession>A0AAU3GVG8</accession>
<evidence type="ECO:0000256" key="2">
    <source>
        <dbReference type="ARBA" id="ARBA00022448"/>
    </source>
</evidence>
<evidence type="ECO:0000313" key="8">
    <source>
        <dbReference type="EMBL" id="WTY94982.1"/>
    </source>
</evidence>
<dbReference type="PANTHER" id="PTHR30085">
    <property type="entry name" value="AMINO ACID ABC TRANSPORTER PERMEASE"/>
    <property type="match status" value="1"/>
</dbReference>
<evidence type="ECO:0000256" key="3">
    <source>
        <dbReference type="ARBA" id="ARBA00022729"/>
    </source>
</evidence>
<dbReference type="GO" id="GO:0005576">
    <property type="term" value="C:extracellular region"/>
    <property type="evidence" value="ECO:0007669"/>
    <property type="project" value="TreeGrafter"/>
</dbReference>
<evidence type="ECO:0000256" key="6">
    <source>
        <dbReference type="SAM" id="SignalP"/>
    </source>
</evidence>
<gene>
    <name evidence="8" type="ORF">OG626_08760</name>
</gene>
<dbReference type="GO" id="GO:0006865">
    <property type="term" value="P:amino acid transport"/>
    <property type="evidence" value="ECO:0007669"/>
    <property type="project" value="TreeGrafter"/>
</dbReference>
<dbReference type="EMBL" id="CP109535">
    <property type="protein sequence ID" value="WTY94982.1"/>
    <property type="molecule type" value="Genomic_DNA"/>
</dbReference>
<dbReference type="SMART" id="SM00062">
    <property type="entry name" value="PBPb"/>
    <property type="match status" value="1"/>
</dbReference>
<dbReference type="PROSITE" id="PS51257">
    <property type="entry name" value="PROKAR_LIPOPROTEIN"/>
    <property type="match status" value="1"/>
</dbReference>
<proteinExistence type="inferred from homology"/>
<dbReference type="InterPro" id="IPR001638">
    <property type="entry name" value="Solute-binding_3/MltF_N"/>
</dbReference>
<dbReference type="PANTHER" id="PTHR30085:SF6">
    <property type="entry name" value="ABC TRANSPORTER GLUTAMINE-BINDING PROTEIN GLNH"/>
    <property type="match status" value="1"/>
</dbReference>
<dbReference type="AlphaFoldDB" id="A0AAU3GVG8"/>
<sequence length="307" mass="33103">MKLRKSAAVAAIAVLALTATACGGKEGSAGDKPSGVKPGSSEAPELPKYTVATDVDLDSPVFKEAKKRGKLVIGAKADQPYLGFEDQSTKERSGFDIEIARMIAADLGFTDKQIEWKTVDSGIRETAIAKGQVDFMVGTYTINDERKKQVGFAGPYYKAGADLLVRQDDTSITGKESVKDKKVCSIVGSTPLQEIKKPEYGAKVVELAKYSDCVQQLLTKQIDAVTTDDAILKGYAAANSGKLRVVGKPFTDEPYGIGLNKNDKVLREAIDKSLETHTEDGTYKKIYEATLGLSGSDYIEPPAIERY</sequence>